<feature type="compositionally biased region" description="Low complexity" evidence="1">
    <location>
        <begin position="50"/>
        <end position="62"/>
    </location>
</feature>
<sequence>MDPSQVPYNGDQRPASPPPPPPPQQLQKTSQHPTNYKEPAKSDDSEPASDEGCSGGSSSEIESNSEHDHEASSHQFNTQHLHQLSHKLIKKHKLQAKCKDLDFTLFLLVTPVQ</sequence>
<dbReference type="AlphaFoldDB" id="A0A0C9UD73"/>
<feature type="compositionally biased region" description="Pro residues" evidence="1">
    <location>
        <begin position="15"/>
        <end position="24"/>
    </location>
</feature>
<accession>A0A0C9UD73</accession>
<feature type="compositionally biased region" description="Polar residues" evidence="1">
    <location>
        <begin position="25"/>
        <end position="34"/>
    </location>
</feature>
<dbReference type="Proteomes" id="UP000054279">
    <property type="component" value="Unassembled WGS sequence"/>
</dbReference>
<reference evidence="2 3" key="1">
    <citation type="submission" date="2014-06" db="EMBL/GenBank/DDBJ databases">
        <title>Evolutionary Origins and Diversification of the Mycorrhizal Mutualists.</title>
        <authorList>
            <consortium name="DOE Joint Genome Institute"/>
            <consortium name="Mycorrhizal Genomics Consortium"/>
            <person name="Kohler A."/>
            <person name="Kuo A."/>
            <person name="Nagy L.G."/>
            <person name="Floudas D."/>
            <person name="Copeland A."/>
            <person name="Barry K.W."/>
            <person name="Cichocki N."/>
            <person name="Veneault-Fourrey C."/>
            <person name="LaButti K."/>
            <person name="Lindquist E.A."/>
            <person name="Lipzen A."/>
            <person name="Lundell T."/>
            <person name="Morin E."/>
            <person name="Murat C."/>
            <person name="Riley R."/>
            <person name="Ohm R."/>
            <person name="Sun H."/>
            <person name="Tunlid A."/>
            <person name="Henrissat B."/>
            <person name="Grigoriev I.V."/>
            <person name="Hibbett D.S."/>
            <person name="Martin F."/>
        </authorList>
    </citation>
    <scope>NUCLEOTIDE SEQUENCE [LARGE SCALE GENOMIC DNA]</scope>
    <source>
        <strain evidence="2 3">SS14</strain>
    </source>
</reference>
<feature type="region of interest" description="Disordered" evidence="1">
    <location>
        <begin position="1"/>
        <end position="90"/>
    </location>
</feature>
<keyword evidence="3" id="KW-1185">Reference proteome</keyword>
<evidence type="ECO:0000313" key="3">
    <source>
        <dbReference type="Proteomes" id="UP000054279"/>
    </source>
</evidence>
<evidence type="ECO:0000256" key="1">
    <source>
        <dbReference type="SAM" id="MobiDB-lite"/>
    </source>
</evidence>
<proteinExistence type="predicted"/>
<gene>
    <name evidence="2" type="ORF">M422DRAFT_276445</name>
</gene>
<dbReference type="HOGENOM" id="CLU_2135147_0_0_1"/>
<protein>
    <submittedName>
        <fullName evidence="2">Uncharacterized protein</fullName>
    </submittedName>
</protein>
<name>A0A0C9UD73_SPHS4</name>
<organism evidence="2 3">
    <name type="scientific">Sphaerobolus stellatus (strain SS14)</name>
    <dbReference type="NCBI Taxonomy" id="990650"/>
    <lineage>
        <taxon>Eukaryota</taxon>
        <taxon>Fungi</taxon>
        <taxon>Dikarya</taxon>
        <taxon>Basidiomycota</taxon>
        <taxon>Agaricomycotina</taxon>
        <taxon>Agaricomycetes</taxon>
        <taxon>Phallomycetidae</taxon>
        <taxon>Geastrales</taxon>
        <taxon>Sphaerobolaceae</taxon>
        <taxon>Sphaerobolus</taxon>
    </lineage>
</organism>
<feature type="compositionally biased region" description="Polar residues" evidence="1">
    <location>
        <begin position="73"/>
        <end position="82"/>
    </location>
</feature>
<dbReference type="EMBL" id="KN837826">
    <property type="protein sequence ID" value="KIJ23050.1"/>
    <property type="molecule type" value="Genomic_DNA"/>
</dbReference>
<evidence type="ECO:0000313" key="2">
    <source>
        <dbReference type="EMBL" id="KIJ23050.1"/>
    </source>
</evidence>